<accession>A0A6J4L7F7</accession>
<dbReference type="GO" id="GO:0006412">
    <property type="term" value="P:translation"/>
    <property type="evidence" value="ECO:0007669"/>
    <property type="project" value="UniProtKB-UniRule"/>
</dbReference>
<dbReference type="SUPFAM" id="SSF54211">
    <property type="entry name" value="Ribosomal protein S5 domain 2-like"/>
    <property type="match status" value="1"/>
</dbReference>
<dbReference type="FunFam" id="3.30.230.10:FF:000001">
    <property type="entry name" value="30S ribosomal protein S9"/>
    <property type="match status" value="1"/>
</dbReference>
<dbReference type="InterPro" id="IPR000754">
    <property type="entry name" value="Ribosomal_uS9"/>
</dbReference>
<dbReference type="AlphaFoldDB" id="A0A6J4L7F7"/>
<dbReference type="InterPro" id="IPR014721">
    <property type="entry name" value="Ribsml_uS5_D2-typ_fold_subgr"/>
</dbReference>
<feature type="region of interest" description="Disordered" evidence="7">
    <location>
        <begin position="108"/>
        <end position="130"/>
    </location>
</feature>
<protein>
    <recommendedName>
        <fullName evidence="4 5">Small ribosomal subunit protein uS9</fullName>
    </recommendedName>
</protein>
<reference evidence="8" key="1">
    <citation type="submission" date="2020-02" db="EMBL/GenBank/DDBJ databases">
        <authorList>
            <person name="Meier V. D."/>
        </authorList>
    </citation>
    <scope>NUCLEOTIDE SEQUENCE</scope>
    <source>
        <strain evidence="8">AVDCRST_MAG89</strain>
    </source>
</reference>
<keyword evidence="2 5" id="KW-0689">Ribosomal protein</keyword>
<name>A0A6J4L7F7_9BACT</name>
<comment type="similarity">
    <text evidence="1 5 6">Belongs to the universal ribosomal protein uS9 family.</text>
</comment>
<dbReference type="InterPro" id="IPR020568">
    <property type="entry name" value="Ribosomal_Su5_D2-typ_SF"/>
</dbReference>
<dbReference type="PANTHER" id="PTHR21569:SF1">
    <property type="entry name" value="SMALL RIBOSOMAL SUBUNIT PROTEIN US9M"/>
    <property type="match status" value="1"/>
</dbReference>
<proteinExistence type="inferred from homology"/>
<gene>
    <name evidence="5" type="primary">rpsI</name>
    <name evidence="8" type="ORF">AVDCRST_MAG89-1758</name>
</gene>
<dbReference type="HAMAP" id="MF_00532_B">
    <property type="entry name" value="Ribosomal_uS9_B"/>
    <property type="match status" value="1"/>
</dbReference>
<evidence type="ECO:0000256" key="5">
    <source>
        <dbReference type="HAMAP-Rule" id="MF_00532"/>
    </source>
</evidence>
<dbReference type="PROSITE" id="PS00360">
    <property type="entry name" value="RIBOSOMAL_S9"/>
    <property type="match status" value="1"/>
</dbReference>
<evidence type="ECO:0000256" key="6">
    <source>
        <dbReference type="RuleBase" id="RU003815"/>
    </source>
</evidence>
<dbReference type="InterPro" id="IPR023035">
    <property type="entry name" value="Ribosomal_uS9_bac/plastid"/>
</dbReference>
<dbReference type="NCBIfam" id="NF001099">
    <property type="entry name" value="PRK00132.1"/>
    <property type="match status" value="1"/>
</dbReference>
<organism evidence="8">
    <name type="scientific">uncultured Gemmatimonadota bacterium</name>
    <dbReference type="NCBI Taxonomy" id="203437"/>
    <lineage>
        <taxon>Bacteria</taxon>
        <taxon>Pseudomonadati</taxon>
        <taxon>Gemmatimonadota</taxon>
        <taxon>environmental samples</taxon>
    </lineage>
</organism>
<dbReference type="Gene3D" id="3.30.230.10">
    <property type="match status" value="1"/>
</dbReference>
<evidence type="ECO:0000313" key="8">
    <source>
        <dbReference type="EMBL" id="CAA9323353.1"/>
    </source>
</evidence>
<keyword evidence="3 5" id="KW-0687">Ribonucleoprotein</keyword>
<evidence type="ECO:0000256" key="7">
    <source>
        <dbReference type="SAM" id="MobiDB-lite"/>
    </source>
</evidence>
<feature type="compositionally biased region" description="Basic residues" evidence="7">
    <location>
        <begin position="115"/>
        <end position="130"/>
    </location>
</feature>
<dbReference type="InterPro" id="IPR020574">
    <property type="entry name" value="Ribosomal_uS9_CS"/>
</dbReference>
<dbReference type="Pfam" id="PF00380">
    <property type="entry name" value="Ribosomal_S9"/>
    <property type="match status" value="1"/>
</dbReference>
<evidence type="ECO:0000256" key="2">
    <source>
        <dbReference type="ARBA" id="ARBA00022980"/>
    </source>
</evidence>
<dbReference type="GO" id="GO:0003723">
    <property type="term" value="F:RNA binding"/>
    <property type="evidence" value="ECO:0007669"/>
    <property type="project" value="TreeGrafter"/>
</dbReference>
<evidence type="ECO:0000256" key="3">
    <source>
        <dbReference type="ARBA" id="ARBA00023274"/>
    </source>
</evidence>
<evidence type="ECO:0000256" key="1">
    <source>
        <dbReference type="ARBA" id="ARBA00005251"/>
    </source>
</evidence>
<dbReference type="GO" id="GO:0003735">
    <property type="term" value="F:structural constituent of ribosome"/>
    <property type="evidence" value="ECO:0007669"/>
    <property type="project" value="InterPro"/>
</dbReference>
<dbReference type="PANTHER" id="PTHR21569">
    <property type="entry name" value="RIBOSOMAL PROTEIN S9"/>
    <property type="match status" value="1"/>
</dbReference>
<evidence type="ECO:0000256" key="4">
    <source>
        <dbReference type="ARBA" id="ARBA00035259"/>
    </source>
</evidence>
<dbReference type="EMBL" id="CADCTV010000376">
    <property type="protein sequence ID" value="CAA9323353.1"/>
    <property type="molecule type" value="Genomic_DNA"/>
</dbReference>
<sequence>MATEQFNAVGRRKTSVARVYLRPGNGTWDVNGRTLEAHLPRHVLRQSATRPLVATQTEGQYDVKVTVVGGGVRGQADAIRLGVARALLKVNEDFRRTLRAEGLLTRDPREVERKKPGRPGARKRFQFSKR</sequence>
<dbReference type="GO" id="GO:0022627">
    <property type="term" value="C:cytosolic small ribosomal subunit"/>
    <property type="evidence" value="ECO:0007669"/>
    <property type="project" value="TreeGrafter"/>
</dbReference>